<evidence type="ECO:0000256" key="1">
    <source>
        <dbReference type="SAM" id="MobiDB-lite"/>
    </source>
</evidence>
<feature type="region of interest" description="Disordered" evidence="1">
    <location>
        <begin position="258"/>
        <end position="287"/>
    </location>
</feature>
<feature type="region of interest" description="Disordered" evidence="1">
    <location>
        <begin position="38"/>
        <end position="91"/>
    </location>
</feature>
<accession>A0A8W8I056</accession>
<evidence type="ECO:0000313" key="3">
    <source>
        <dbReference type="Proteomes" id="UP000005408"/>
    </source>
</evidence>
<dbReference type="AlphaFoldDB" id="A0A8W8I056"/>
<reference evidence="2" key="1">
    <citation type="submission" date="2022-08" db="UniProtKB">
        <authorList>
            <consortium name="EnsemblMetazoa"/>
        </authorList>
    </citation>
    <scope>IDENTIFICATION</scope>
    <source>
        <strain evidence="2">05x7-T-G4-1.051#20</strain>
    </source>
</reference>
<dbReference type="OrthoDB" id="6724830at2759"/>
<feature type="region of interest" description="Disordered" evidence="1">
    <location>
        <begin position="380"/>
        <end position="412"/>
    </location>
</feature>
<evidence type="ECO:0000313" key="2">
    <source>
        <dbReference type="EnsemblMetazoa" id="G11901.1:cds"/>
    </source>
</evidence>
<keyword evidence="3" id="KW-1185">Reference proteome</keyword>
<name>A0A8W8I056_MAGGI</name>
<dbReference type="EnsemblMetazoa" id="G11901.1">
    <property type="protein sequence ID" value="G11901.1:cds"/>
    <property type="gene ID" value="G11901"/>
</dbReference>
<dbReference type="PANTHER" id="PTHR21055">
    <property type="entry name" value="PROTEIN PHOSPHATASE 1 REGULATORY SUBUNIT 36"/>
    <property type="match status" value="1"/>
</dbReference>
<feature type="compositionally biased region" description="Basic and acidic residues" evidence="1">
    <location>
        <begin position="49"/>
        <end position="58"/>
    </location>
</feature>
<dbReference type="PANTHER" id="PTHR21055:SF3">
    <property type="entry name" value="PROTEIN PHOSPHATASE 1 REGULATORY SUBUNIT 36"/>
    <property type="match status" value="1"/>
</dbReference>
<dbReference type="Proteomes" id="UP000005408">
    <property type="component" value="Unassembled WGS sequence"/>
</dbReference>
<dbReference type="Pfam" id="PF14895">
    <property type="entry name" value="PPPI_inhib"/>
    <property type="match status" value="1"/>
</dbReference>
<proteinExistence type="predicted"/>
<organism evidence="2 3">
    <name type="scientific">Magallana gigas</name>
    <name type="common">Pacific oyster</name>
    <name type="synonym">Crassostrea gigas</name>
    <dbReference type="NCBI Taxonomy" id="29159"/>
    <lineage>
        <taxon>Eukaryota</taxon>
        <taxon>Metazoa</taxon>
        <taxon>Spiralia</taxon>
        <taxon>Lophotrochozoa</taxon>
        <taxon>Mollusca</taxon>
        <taxon>Bivalvia</taxon>
        <taxon>Autobranchia</taxon>
        <taxon>Pteriomorphia</taxon>
        <taxon>Ostreida</taxon>
        <taxon>Ostreoidea</taxon>
        <taxon>Ostreidae</taxon>
        <taxon>Magallana</taxon>
    </lineage>
</organism>
<dbReference type="OMA" id="LGEPYKM"/>
<protein>
    <recommendedName>
        <fullName evidence="4">Protein phosphatase 1 regulatory subunit 36</fullName>
    </recommendedName>
</protein>
<sequence length="447" mass="51138">MSKTVGVAEHVSGILPVVPGKWIWKEETKSLDFVSANPMAERDRKKRTREGNKLKDRVASSVARGGFRDRGQSKRNATKSPHPPIKQTTEHSTVTLDDVKGVAYSTIFDGENLSETFEGIFHTDQFDNFLLHLLSYFHCFFDKLHQEHKINTTTYIEPSKSEKEAYEVACAKLKVAHRLLGQSYCLLVLGLGLENVHHMACGGSRVSSTLKDRSMFETLYSFCAYFVWIAFKKREYENVRKEIGRLLRSDTFNPAIRVKNAPDEKDLKEKKDKENKEEKKLTPAEYRRLHPKRPAIKSIIHQRSPAIVAVLPSPKEEAHWLFKMRNALSPSELEKIGRGEEEEEEEVFEEDQIYLNKKTIKIGIIGEPLAMFNLQTLSPLGADNEDEENEEEGEKQTPVEDQSGETVPPDELKQRQRLLSNMFSMFEQRVSRQHTAISTATLDAEET</sequence>
<dbReference type="GO" id="GO:0019902">
    <property type="term" value="F:phosphatase binding"/>
    <property type="evidence" value="ECO:0007669"/>
    <property type="project" value="InterPro"/>
</dbReference>
<dbReference type="InterPro" id="IPR026142">
    <property type="entry name" value="Pro_pase_1_reg_su_36"/>
</dbReference>
<evidence type="ECO:0008006" key="4">
    <source>
        <dbReference type="Google" id="ProtNLM"/>
    </source>
</evidence>
<feature type="compositionally biased region" description="Acidic residues" evidence="1">
    <location>
        <begin position="383"/>
        <end position="393"/>
    </location>
</feature>
<feature type="compositionally biased region" description="Basic and acidic residues" evidence="1">
    <location>
        <begin position="260"/>
        <end position="287"/>
    </location>
</feature>